<feature type="binding site" evidence="2">
    <location>
        <begin position="17"/>
        <end position="20"/>
    </location>
    <ligand>
        <name>FAD</name>
        <dbReference type="ChEBI" id="CHEBI:57692"/>
    </ligand>
</feature>
<dbReference type="InterPro" id="IPR033856">
    <property type="entry name" value="Trp_halogen"/>
</dbReference>
<gene>
    <name evidence="3" type="ORF">SP5_010_00070</name>
</gene>
<dbReference type="eggNOG" id="COG0665">
    <property type="taxonomic scope" value="Bacteria"/>
</dbReference>
<feature type="binding site" evidence="2">
    <location>
        <position position="338"/>
    </location>
    <ligand>
        <name>FAD</name>
        <dbReference type="ChEBI" id="CHEBI:57692"/>
    </ligand>
</feature>
<dbReference type="Proteomes" id="UP000032305">
    <property type="component" value="Unassembled WGS sequence"/>
</dbReference>
<name>A0A0A1W3E7_9SPHN</name>
<reference evidence="3 4" key="1">
    <citation type="submission" date="2014-11" db="EMBL/GenBank/DDBJ databases">
        <title>Whole genome shotgun sequence of Sphingomonas parapaucimobilis NBRC 15100.</title>
        <authorList>
            <person name="Katano-Makiyama Y."/>
            <person name="Hosoyama A."/>
            <person name="Hashimoto M."/>
            <person name="Hosoyama Y."/>
            <person name="Noguchi M."/>
            <person name="Numata M."/>
            <person name="Tsuchikane K."/>
            <person name="Hirakata S."/>
            <person name="Uohara A."/>
            <person name="Shimodaira J."/>
            <person name="Ohji S."/>
            <person name="Ichikawa N."/>
            <person name="Kimura A."/>
            <person name="Yamazoe A."/>
            <person name="Fujita N."/>
        </authorList>
    </citation>
    <scope>NUCLEOTIDE SEQUENCE [LARGE SCALE GENOMIC DNA]</scope>
    <source>
        <strain evidence="3 4">NBRC 15100</strain>
    </source>
</reference>
<feature type="binding site" evidence="2">
    <location>
        <position position="351"/>
    </location>
    <ligand>
        <name>FAD</name>
        <dbReference type="ChEBI" id="CHEBI:57692"/>
    </ligand>
</feature>
<accession>A0A0A1W3E7</accession>
<keyword evidence="2" id="KW-0285">Flavoprotein</keyword>
<dbReference type="EMBL" id="BBPI01000010">
    <property type="protein sequence ID" value="GAL99716.1"/>
    <property type="molecule type" value="Genomic_DNA"/>
</dbReference>
<protein>
    <submittedName>
        <fullName evidence="3">Putative tryptophan halogenase</fullName>
    </submittedName>
</protein>
<keyword evidence="2" id="KW-0547">Nucleotide-binding</keyword>
<dbReference type="InterPro" id="IPR006905">
    <property type="entry name" value="Flavin_halogenase"/>
</dbReference>
<evidence type="ECO:0000256" key="2">
    <source>
        <dbReference type="PIRSR" id="PIRSR011396-2"/>
    </source>
</evidence>
<dbReference type="InterPro" id="IPR036188">
    <property type="entry name" value="FAD/NAD-bd_sf"/>
</dbReference>
<proteinExistence type="predicted"/>
<keyword evidence="2" id="KW-0274">FAD</keyword>
<dbReference type="PANTHER" id="PTHR43747:SF4">
    <property type="entry name" value="FLAVIN-DEPENDENT TRYPTOPHAN HALOGENASE"/>
    <property type="match status" value="1"/>
</dbReference>
<dbReference type="PIRSF" id="PIRSF011396">
    <property type="entry name" value="Trp_halogenase"/>
    <property type="match status" value="1"/>
</dbReference>
<dbReference type="GO" id="GO:0000166">
    <property type="term" value="F:nucleotide binding"/>
    <property type="evidence" value="ECO:0007669"/>
    <property type="project" value="UniProtKB-KW"/>
</dbReference>
<evidence type="ECO:0000313" key="4">
    <source>
        <dbReference type="Proteomes" id="UP000032305"/>
    </source>
</evidence>
<dbReference type="InterPro" id="IPR050816">
    <property type="entry name" value="Flavin-dep_Halogenase_NPB"/>
</dbReference>
<evidence type="ECO:0000313" key="3">
    <source>
        <dbReference type="EMBL" id="GAL99716.1"/>
    </source>
</evidence>
<dbReference type="PANTHER" id="PTHR43747">
    <property type="entry name" value="FAD-BINDING PROTEIN"/>
    <property type="match status" value="1"/>
</dbReference>
<feature type="binding site" evidence="2">
    <location>
        <position position="82"/>
    </location>
    <ligand>
        <name>7-chloro-L-tryptophan</name>
        <dbReference type="ChEBI" id="CHEBI:58713"/>
    </ligand>
</feature>
<feature type="binding site" evidence="2">
    <location>
        <position position="347"/>
    </location>
    <ligand>
        <name>L-tryptophan</name>
        <dbReference type="ChEBI" id="CHEBI:57912"/>
    </ligand>
</feature>
<dbReference type="GO" id="GO:0004497">
    <property type="term" value="F:monooxygenase activity"/>
    <property type="evidence" value="ECO:0007669"/>
    <property type="project" value="InterPro"/>
</dbReference>
<dbReference type="Pfam" id="PF04820">
    <property type="entry name" value="Trp_halogenase"/>
    <property type="match status" value="1"/>
</dbReference>
<evidence type="ECO:0000256" key="1">
    <source>
        <dbReference type="PIRSR" id="PIRSR011396-1"/>
    </source>
</evidence>
<comment type="caution">
    <text evidence="3">The sequence shown here is derived from an EMBL/GenBank/DDBJ whole genome shotgun (WGS) entry which is preliminary data.</text>
</comment>
<dbReference type="AlphaFoldDB" id="A0A0A1W3E7"/>
<feature type="active site" evidence="1">
    <location>
        <position position="82"/>
    </location>
</feature>
<sequence length="504" mass="55056">MNDRSAEAIRLVVIVGGGTAGWMTAAALAHAMPRGLSITLVESDAIGTVGVGEATIPPIRLFNQTLGIDEAEFLRETRGSFKLGIEFVDWGRKGHRYFHPFGTHGKSFDLVAVHQHWLAAGGPDSGIAFDDLSMAWGAGQRGRFAQPMADPRSVASTFDYAYHFDAGLYARFLRRYAEARGVVRVEGKISGHALEGARGHVASVTLDDGRVLAGDLFVDCSGFRGLLIEEALGTGYEDWTHWLPCDRAVAAPCETGGDGLTPYTRSTAREAGWQWRIPLQHRTGNGYVYCSRHISDDQAAATLMANLDGKALGDPRFLRFTTGRRKLMWNRNVVAIGLSSGFMEPLESTSIHLIQAGIAKLLAYFPTRAFAAAGIEEYNRVAITEYERIRDFLILHYKLTERTDAPLWRECAGMPIPDTLAMKIAHFRESGRLVARDMDLFGPASWAAVHLGQFNMPEGLDPLLAYADPAQSRGFVGKLASAIGQMAESMPSHADWLKKIGATA</sequence>
<keyword evidence="4" id="KW-1185">Reference proteome</keyword>
<dbReference type="Gene3D" id="3.50.50.60">
    <property type="entry name" value="FAD/NAD(P)-binding domain"/>
    <property type="match status" value="1"/>
</dbReference>
<dbReference type="SUPFAM" id="SSF51905">
    <property type="entry name" value="FAD/NAD(P)-binding domain"/>
    <property type="match status" value="1"/>
</dbReference>
<organism evidence="3 4">
    <name type="scientific">Sphingomonas parapaucimobilis NBRC 15100</name>
    <dbReference type="NCBI Taxonomy" id="1219049"/>
    <lineage>
        <taxon>Bacteria</taxon>
        <taxon>Pseudomonadati</taxon>
        <taxon>Pseudomonadota</taxon>
        <taxon>Alphaproteobacteria</taxon>
        <taxon>Sphingomonadales</taxon>
        <taxon>Sphingomonadaceae</taxon>
        <taxon>Sphingomonas</taxon>
    </lineage>
</organism>